<evidence type="ECO:0000256" key="1">
    <source>
        <dbReference type="RuleBase" id="RU000363"/>
    </source>
</evidence>
<evidence type="ECO:0000313" key="3">
    <source>
        <dbReference type="Proteomes" id="UP000824927"/>
    </source>
</evidence>
<dbReference type="PRINTS" id="PR00080">
    <property type="entry name" value="SDRFAMILY"/>
</dbReference>
<gene>
    <name evidence="2" type="ORF">KUV31_05575</name>
</gene>
<reference evidence="2" key="1">
    <citation type="submission" date="2021-06" db="EMBL/GenBank/DDBJ databases">
        <title>50 bacteria genomes isolated from Dapeng, Shenzhen, China.</title>
        <authorList>
            <person name="Zheng W."/>
            <person name="Yu S."/>
            <person name="Huang Y."/>
        </authorList>
    </citation>
    <scope>NUCLEOTIDE SEQUENCE</scope>
    <source>
        <strain evidence="2">DP4N28-2</strain>
    </source>
</reference>
<dbReference type="PANTHER" id="PTHR43976">
    <property type="entry name" value="SHORT CHAIN DEHYDROGENASE"/>
    <property type="match status" value="1"/>
</dbReference>
<dbReference type="Proteomes" id="UP000824927">
    <property type="component" value="Unassembled WGS sequence"/>
</dbReference>
<dbReference type="AlphaFoldDB" id="A0A9Q3XCU3"/>
<comment type="caution">
    <text evidence="2">The sequence shown here is derived from an EMBL/GenBank/DDBJ whole genome shotgun (WGS) entry which is preliminary data.</text>
</comment>
<sequence>MPQINRRTLLAGVAATGAIAATATRAQNDQVEAPAPDLSGKAILITGCSSGFGRLSAEHFARLGATVYATMRNTPRPEAEELRQLASDEKLDIRVKRLDVLLDEEVAAAVGEAEREIGRGLDVLVNNAGIGITGPVEVQDMEATKLAFDTNVFGYHRLVRAVLPNMRARKQGHIFNISSQLGRVIVPFAGHYSATKFAVEAMGEQLAYELVPHGIGVTVIEPGGYPTKVWVNRNRYSSELKARALDLHLDGYPQVVARMGQEDGSGRSADPMDIPHAMARVLGMPAGTRPVRLPVSGGGIPQAAINEVSAKTQVEWLGRSETLGPLVRAVHKV</sequence>
<accession>A0A9Q3XCU3</accession>
<organism evidence="2 3">
    <name type="scientific">Qipengyuania aquimaris</name>
    <dbReference type="NCBI Taxonomy" id="255984"/>
    <lineage>
        <taxon>Bacteria</taxon>
        <taxon>Pseudomonadati</taxon>
        <taxon>Pseudomonadota</taxon>
        <taxon>Alphaproteobacteria</taxon>
        <taxon>Sphingomonadales</taxon>
        <taxon>Erythrobacteraceae</taxon>
        <taxon>Qipengyuania</taxon>
    </lineage>
</organism>
<dbReference type="InterPro" id="IPR002347">
    <property type="entry name" value="SDR_fam"/>
</dbReference>
<dbReference type="SUPFAM" id="SSF51735">
    <property type="entry name" value="NAD(P)-binding Rossmann-fold domains"/>
    <property type="match status" value="1"/>
</dbReference>
<dbReference type="InterPro" id="IPR006311">
    <property type="entry name" value="TAT_signal"/>
</dbReference>
<dbReference type="InterPro" id="IPR036291">
    <property type="entry name" value="NAD(P)-bd_dom_sf"/>
</dbReference>
<dbReference type="CDD" id="cd05374">
    <property type="entry name" value="17beta-HSD-like_SDR_c"/>
    <property type="match status" value="1"/>
</dbReference>
<evidence type="ECO:0000313" key="2">
    <source>
        <dbReference type="EMBL" id="MBY6217809.1"/>
    </source>
</evidence>
<dbReference type="PRINTS" id="PR00081">
    <property type="entry name" value="GDHRDH"/>
</dbReference>
<proteinExistence type="inferred from homology"/>
<dbReference type="EMBL" id="JAHVKP010000001">
    <property type="protein sequence ID" value="MBY6217809.1"/>
    <property type="molecule type" value="Genomic_DNA"/>
</dbReference>
<dbReference type="InterPro" id="IPR051911">
    <property type="entry name" value="SDR_oxidoreductase"/>
</dbReference>
<comment type="similarity">
    <text evidence="1">Belongs to the short-chain dehydrogenases/reductases (SDR) family.</text>
</comment>
<dbReference type="InterPro" id="IPR020904">
    <property type="entry name" value="Sc_DH/Rdtase_CS"/>
</dbReference>
<dbReference type="PROSITE" id="PS00061">
    <property type="entry name" value="ADH_SHORT"/>
    <property type="match status" value="1"/>
</dbReference>
<dbReference type="PROSITE" id="PS51318">
    <property type="entry name" value="TAT"/>
    <property type="match status" value="1"/>
</dbReference>
<protein>
    <submittedName>
        <fullName evidence="2">SDR family oxidoreductase</fullName>
    </submittedName>
</protein>
<dbReference type="Gene3D" id="3.40.50.720">
    <property type="entry name" value="NAD(P)-binding Rossmann-like Domain"/>
    <property type="match status" value="1"/>
</dbReference>
<name>A0A9Q3XCU3_9SPHN</name>
<dbReference type="PANTHER" id="PTHR43976:SF9">
    <property type="entry name" value="OXIDOREDUCTASE"/>
    <property type="match status" value="1"/>
</dbReference>
<dbReference type="RefSeq" id="WP_222404821.1">
    <property type="nucleotide sequence ID" value="NZ_JAHVKP010000001.1"/>
</dbReference>
<dbReference type="Pfam" id="PF00106">
    <property type="entry name" value="adh_short"/>
    <property type="match status" value="1"/>
</dbReference>